<comment type="caution">
    <text evidence="1">The sequence shown here is derived from an EMBL/GenBank/DDBJ whole genome shotgun (WGS) entry which is preliminary data.</text>
</comment>
<organism evidence="1 2">
    <name type="scientific">Candidatus Barnesiella excrementipullorum</name>
    <dbReference type="NCBI Taxonomy" id="2838479"/>
    <lineage>
        <taxon>Bacteria</taxon>
        <taxon>Pseudomonadati</taxon>
        <taxon>Bacteroidota</taxon>
        <taxon>Bacteroidia</taxon>
        <taxon>Bacteroidales</taxon>
        <taxon>Barnesiellaceae</taxon>
        <taxon>Barnesiella</taxon>
    </lineage>
</organism>
<sequence length="94" mass="10368">MNHTDNEKLETFDFSDAGLRSKQYKALHLCYDQLLDALPGCTNESSLAKCLETIRKDINAGNAPASASSRNSIADSAMRLDAINKLLKDLSYDE</sequence>
<gene>
    <name evidence="1" type="ORF">H9982_04370</name>
</gene>
<reference evidence="1" key="1">
    <citation type="journal article" date="2021" name="PeerJ">
        <title>Extensive microbial diversity within the chicken gut microbiome revealed by metagenomics and culture.</title>
        <authorList>
            <person name="Gilroy R."/>
            <person name="Ravi A."/>
            <person name="Getino M."/>
            <person name="Pursley I."/>
            <person name="Horton D.L."/>
            <person name="Alikhan N.F."/>
            <person name="Baker D."/>
            <person name="Gharbi K."/>
            <person name="Hall N."/>
            <person name="Watson M."/>
            <person name="Adriaenssens E.M."/>
            <person name="Foster-Nyarko E."/>
            <person name="Jarju S."/>
            <person name="Secka A."/>
            <person name="Antonio M."/>
            <person name="Oren A."/>
            <person name="Chaudhuri R.R."/>
            <person name="La Ragione R."/>
            <person name="Hildebrand F."/>
            <person name="Pallen M.J."/>
        </authorList>
    </citation>
    <scope>NUCLEOTIDE SEQUENCE</scope>
    <source>
        <strain evidence="1">ChiHjej12B11-16260</strain>
    </source>
</reference>
<reference evidence="1" key="2">
    <citation type="submission" date="2021-04" db="EMBL/GenBank/DDBJ databases">
        <authorList>
            <person name="Gilroy R."/>
        </authorList>
    </citation>
    <scope>NUCLEOTIDE SEQUENCE</scope>
    <source>
        <strain evidence="1">ChiHjej12B11-16260</strain>
    </source>
</reference>
<evidence type="ECO:0000313" key="1">
    <source>
        <dbReference type="EMBL" id="HIX45434.1"/>
    </source>
</evidence>
<name>A0A9D1VQZ9_9BACT</name>
<dbReference type="EMBL" id="DXFB01000119">
    <property type="protein sequence ID" value="HIX45434.1"/>
    <property type="molecule type" value="Genomic_DNA"/>
</dbReference>
<dbReference type="Proteomes" id="UP000824246">
    <property type="component" value="Unassembled WGS sequence"/>
</dbReference>
<protein>
    <submittedName>
        <fullName evidence="1">Uncharacterized protein</fullName>
    </submittedName>
</protein>
<dbReference type="AlphaFoldDB" id="A0A9D1VQZ9"/>
<evidence type="ECO:0000313" key="2">
    <source>
        <dbReference type="Proteomes" id="UP000824246"/>
    </source>
</evidence>
<proteinExistence type="predicted"/>
<accession>A0A9D1VQZ9</accession>